<comment type="caution">
    <text evidence="4">The sequence shown here is derived from an EMBL/GenBank/DDBJ whole genome shotgun (WGS) entry which is preliminary data.</text>
</comment>
<accession>A0ABU0WWM3</accession>
<name>A0ABU0WWM3_9PSEU</name>
<dbReference type="EMBL" id="NSDM01000003">
    <property type="protein sequence ID" value="MDQ2584255.1"/>
    <property type="molecule type" value="Genomic_DNA"/>
</dbReference>
<gene>
    <name evidence="4" type="ORF">CKY47_09730</name>
</gene>
<dbReference type="PANTHER" id="PTHR47235">
    <property type="entry name" value="BLR6548 PROTEIN"/>
    <property type="match status" value="1"/>
</dbReference>
<reference evidence="4 5" key="1">
    <citation type="submission" date="2017-06" db="EMBL/GenBank/DDBJ databases">
        <title>Cultured bacterium strain Saccharothrix yanglingensis Hhs.015.</title>
        <authorList>
            <person name="Xia Y."/>
        </authorList>
    </citation>
    <scope>NUCLEOTIDE SEQUENCE [LARGE SCALE GENOMIC DNA]</scope>
    <source>
        <strain evidence="4 5">Hhs.015</strain>
    </source>
</reference>
<feature type="domain" description="Leucine-binding protein" evidence="3">
    <location>
        <begin position="60"/>
        <end position="401"/>
    </location>
</feature>
<sequence>MHNHGHRWSGPPTLPPVSGLTLESPVRTLIATTALLGLLAAGCAEPEPEPRTGPGVTGTTISLGVLTDLTGPFSATSLLRIKGYELFFGELNGRGGICGRKVELKQRDHGYDVNRALEGYFALEPEVLGFVDVTGAPMTEAIEPDLMQTRALAAPASWSASLLGNPHMVVVGTTYDLDVINGLDHLRQSGAIAPGDTVGHVHVDSDYGRNALEGSGFAAEHWGMRLVSRSVAETADVSAQIAELRAAGAKAVFLSTSPQQTALAVATSENLGWKVPFLVNAVGYDPMILESPAADAVAERLLVVSPIAPFATDAPGPRDVAAAFGEKFPDVEPTGSVDHGYVIGVAFAAILEKACAERDLTRDGVLRAFADTNAVDTRGLTGQLRFSLAGRPSSTQSYVARPDPATPGGLAVVADLFESDLVALKGTRAR</sequence>
<evidence type="ECO:0000259" key="3">
    <source>
        <dbReference type="Pfam" id="PF13458"/>
    </source>
</evidence>
<dbReference type="Gene3D" id="3.40.50.2300">
    <property type="match status" value="2"/>
</dbReference>
<dbReference type="SUPFAM" id="SSF53822">
    <property type="entry name" value="Periplasmic binding protein-like I"/>
    <property type="match status" value="1"/>
</dbReference>
<evidence type="ECO:0000256" key="1">
    <source>
        <dbReference type="ARBA" id="ARBA00010062"/>
    </source>
</evidence>
<dbReference type="InterPro" id="IPR028082">
    <property type="entry name" value="Peripla_BP_I"/>
</dbReference>
<dbReference type="Proteomes" id="UP001225605">
    <property type="component" value="Unassembled WGS sequence"/>
</dbReference>
<evidence type="ECO:0000313" key="5">
    <source>
        <dbReference type="Proteomes" id="UP001225605"/>
    </source>
</evidence>
<keyword evidence="2" id="KW-0732">Signal</keyword>
<comment type="similarity">
    <text evidence="1">Belongs to the leucine-binding protein family.</text>
</comment>
<evidence type="ECO:0000313" key="4">
    <source>
        <dbReference type="EMBL" id="MDQ2584255.1"/>
    </source>
</evidence>
<protein>
    <submittedName>
        <fullName evidence="4">Branched-chain amino acid ABC transporter substrate-binding protein</fullName>
    </submittedName>
</protein>
<organism evidence="4 5">
    <name type="scientific">Saccharothrix yanglingensis</name>
    <dbReference type="NCBI Taxonomy" id="659496"/>
    <lineage>
        <taxon>Bacteria</taxon>
        <taxon>Bacillati</taxon>
        <taxon>Actinomycetota</taxon>
        <taxon>Actinomycetes</taxon>
        <taxon>Pseudonocardiales</taxon>
        <taxon>Pseudonocardiaceae</taxon>
        <taxon>Saccharothrix</taxon>
    </lineage>
</organism>
<keyword evidence="5" id="KW-1185">Reference proteome</keyword>
<dbReference type="PANTHER" id="PTHR47235:SF1">
    <property type="entry name" value="BLR6548 PROTEIN"/>
    <property type="match status" value="1"/>
</dbReference>
<evidence type="ECO:0000256" key="2">
    <source>
        <dbReference type="ARBA" id="ARBA00022729"/>
    </source>
</evidence>
<dbReference type="Pfam" id="PF13458">
    <property type="entry name" value="Peripla_BP_6"/>
    <property type="match status" value="1"/>
</dbReference>
<proteinExistence type="inferred from homology"/>
<dbReference type="InterPro" id="IPR028081">
    <property type="entry name" value="Leu-bd"/>
</dbReference>